<reference evidence="1 2" key="1">
    <citation type="submission" date="2018-11" db="EMBL/GenBank/DDBJ databases">
        <title>Genomes From Bacteria Associated with the Canine Oral Cavity: a Test Case for Automated Genome-Based Taxonomic Assignment.</title>
        <authorList>
            <person name="Coil D.A."/>
            <person name="Jospin G."/>
            <person name="Darling A.E."/>
            <person name="Wallis C."/>
            <person name="Davis I.J."/>
            <person name="Harris S."/>
            <person name="Eisen J.A."/>
            <person name="Holcombe L.J."/>
            <person name="O'Flynn C."/>
        </authorList>
    </citation>
    <scope>NUCLEOTIDE SEQUENCE [LARGE SCALE GENOMIC DNA]</scope>
    <source>
        <strain evidence="1 2">COT-280</strain>
    </source>
</reference>
<comment type="caution">
    <text evidence="1">The sequence shown here is derived from an EMBL/GenBank/DDBJ whole genome shotgun (WGS) entry which is preliminary data.</text>
</comment>
<feature type="non-terminal residue" evidence="1">
    <location>
        <position position="1"/>
    </location>
</feature>
<feature type="non-terminal residue" evidence="1">
    <location>
        <position position="128"/>
    </location>
</feature>
<dbReference type="Proteomes" id="UP000269923">
    <property type="component" value="Unassembled WGS sequence"/>
</dbReference>
<keyword evidence="2" id="KW-1185">Reference proteome</keyword>
<proteinExistence type="predicted"/>
<protein>
    <submittedName>
        <fullName evidence="1">Uncharacterized protein</fullName>
    </submittedName>
</protein>
<gene>
    <name evidence="1" type="ORF">EII21_11710</name>
</gene>
<name>A0A3P1ZUU3_9NEIS</name>
<evidence type="ECO:0000313" key="2">
    <source>
        <dbReference type="Proteomes" id="UP000269923"/>
    </source>
</evidence>
<dbReference type="AlphaFoldDB" id="A0A3P1ZUU3"/>
<sequence>GEANPRTISKTAYSVINGKSKLQGAKDGGNRQQSEWRTLLLSTGEHTLKSYLERAGDTWEAGQSVRLPSIPAATRYGIYENLHGFGNGAALSDHLNDTITHQHGTAGRAWIALLQRTDPATIRAARDA</sequence>
<dbReference type="EMBL" id="RQYC01000100">
    <property type="protein sequence ID" value="RRD86912.1"/>
    <property type="molecule type" value="Genomic_DNA"/>
</dbReference>
<accession>A0A3P1ZUU3</accession>
<evidence type="ECO:0000313" key="1">
    <source>
        <dbReference type="EMBL" id="RRD86912.1"/>
    </source>
</evidence>
<organism evidence="1 2">
    <name type="scientific">Conchiformibius steedae</name>
    <dbReference type="NCBI Taxonomy" id="153493"/>
    <lineage>
        <taxon>Bacteria</taxon>
        <taxon>Pseudomonadati</taxon>
        <taxon>Pseudomonadota</taxon>
        <taxon>Betaproteobacteria</taxon>
        <taxon>Neisseriales</taxon>
        <taxon>Neisseriaceae</taxon>
        <taxon>Conchiformibius</taxon>
    </lineage>
</organism>